<gene>
    <name evidence="2" type="ORF">CFN78_13860</name>
</gene>
<sequence>MSPRELARALPIGERLLCFGIGLLFWVSFVSLVLGTLAVGRVAGYPEVGAVAPTRGLDGTAVVTACRDDGPITIYGLGRAEVCTADVSTPDGDLGSVEFRVGELTRADLGRTVAVRPGKEEWVRDVDHPYSQLIWPHLGLLLMFLVQVGGLSTGVFGYMSFSSSVRFRLSSEQREFAAQRVRRHRLRRGDPAPEVDGAVIVELPQRRDENLGVLLTGGMVALVLLAVIVVGGSSYALGGSPFEFGLVHVPLVALLVAAFAFAAISRSLNRRKIQIGAVTPQMRLSETGISFDMVSGKRRTIQWRDIGRFSFVANGSLVGQGTVTAYVSFTEDGAAARWPASGQQGGLYGLIISPSMTPEDVAVLSANAERARPGMVRWPRPKVRRGGFGLVRTGRRAAAAVRRWGSPKGRGPGRRSIAPVLAEAKSVVVDPIMIRYSAMTVPRRVWVALLLLLMFVGPTIISVTDGLVNGLATGSYLGLLLLIVVHLGSSPSCAGGIPRGDLVVAPAALTWQPSAGVPVRVSFDHVRQVVVDAVPTGFAFWLGLAGRTSVRIVPAVDDFARRYPTLPERDGEFVLVETVSGGAAARLRRAVAEVRSEKKRPQRAG</sequence>
<feature type="transmembrane region" description="Helical" evidence="1">
    <location>
        <begin position="244"/>
        <end position="264"/>
    </location>
</feature>
<dbReference type="InParanoid" id="A0A263D530"/>
<accession>A0A263D530</accession>
<proteinExistence type="predicted"/>
<dbReference type="InterPro" id="IPR045927">
    <property type="entry name" value="DUF6346"/>
</dbReference>
<evidence type="ECO:0000313" key="3">
    <source>
        <dbReference type="Proteomes" id="UP000242444"/>
    </source>
</evidence>
<keyword evidence="3" id="KW-1185">Reference proteome</keyword>
<dbReference type="RefSeq" id="WP_094863184.1">
    <property type="nucleotide sequence ID" value="NZ_NKYE01000007.1"/>
</dbReference>
<comment type="caution">
    <text evidence="2">The sequence shown here is derived from an EMBL/GenBank/DDBJ whole genome shotgun (WGS) entry which is preliminary data.</text>
</comment>
<feature type="transmembrane region" description="Helical" evidence="1">
    <location>
        <begin position="213"/>
        <end position="238"/>
    </location>
</feature>
<dbReference type="AlphaFoldDB" id="A0A263D530"/>
<keyword evidence="1" id="KW-0472">Membrane</keyword>
<feature type="transmembrane region" description="Helical" evidence="1">
    <location>
        <begin position="16"/>
        <end position="39"/>
    </location>
</feature>
<keyword evidence="1" id="KW-1133">Transmembrane helix</keyword>
<name>A0A263D530_9PSEU</name>
<reference evidence="2 3" key="1">
    <citation type="submission" date="2017-07" db="EMBL/GenBank/DDBJ databases">
        <title>Amycolatopsis antarcticus sp. nov., isolated from the surface of an Antarcticus brown macroalga.</title>
        <authorList>
            <person name="Wang J."/>
            <person name="Leiva S."/>
            <person name="Huang J."/>
            <person name="Huang Y."/>
        </authorList>
    </citation>
    <scope>NUCLEOTIDE SEQUENCE [LARGE SCALE GENOMIC DNA]</scope>
    <source>
        <strain evidence="2 3">AU-G6</strain>
    </source>
</reference>
<protein>
    <submittedName>
        <fullName evidence="2">Uncharacterized protein</fullName>
    </submittedName>
</protein>
<dbReference type="Proteomes" id="UP000242444">
    <property type="component" value="Unassembled WGS sequence"/>
</dbReference>
<feature type="transmembrane region" description="Helical" evidence="1">
    <location>
        <begin position="445"/>
        <end position="464"/>
    </location>
</feature>
<evidence type="ECO:0000256" key="1">
    <source>
        <dbReference type="SAM" id="Phobius"/>
    </source>
</evidence>
<dbReference type="EMBL" id="NKYE01000007">
    <property type="protein sequence ID" value="OZM72707.1"/>
    <property type="molecule type" value="Genomic_DNA"/>
</dbReference>
<organism evidence="2 3">
    <name type="scientific">Amycolatopsis antarctica</name>
    <dbReference type="NCBI Taxonomy" id="1854586"/>
    <lineage>
        <taxon>Bacteria</taxon>
        <taxon>Bacillati</taxon>
        <taxon>Actinomycetota</taxon>
        <taxon>Actinomycetes</taxon>
        <taxon>Pseudonocardiales</taxon>
        <taxon>Pseudonocardiaceae</taxon>
        <taxon>Amycolatopsis</taxon>
    </lineage>
</organism>
<dbReference type="Pfam" id="PF19873">
    <property type="entry name" value="DUF6346"/>
    <property type="match status" value="1"/>
</dbReference>
<feature type="transmembrane region" description="Helical" evidence="1">
    <location>
        <begin position="470"/>
        <end position="489"/>
    </location>
</feature>
<keyword evidence="1" id="KW-0812">Transmembrane</keyword>
<feature type="transmembrane region" description="Helical" evidence="1">
    <location>
        <begin position="134"/>
        <end position="159"/>
    </location>
</feature>
<evidence type="ECO:0000313" key="2">
    <source>
        <dbReference type="EMBL" id="OZM72707.1"/>
    </source>
</evidence>